<dbReference type="EMBL" id="CP046052">
    <property type="protein sequence ID" value="QGM45154.1"/>
    <property type="molecule type" value="Genomic_DNA"/>
</dbReference>
<organism evidence="12 13">
    <name type="scientific">Methylocystis heyeri</name>
    <dbReference type="NCBI Taxonomy" id="391905"/>
    <lineage>
        <taxon>Bacteria</taxon>
        <taxon>Pseudomonadati</taxon>
        <taxon>Pseudomonadota</taxon>
        <taxon>Alphaproteobacteria</taxon>
        <taxon>Hyphomicrobiales</taxon>
        <taxon>Methylocystaceae</taxon>
        <taxon>Methylocystis</taxon>
    </lineage>
</organism>
<feature type="active site" description="Proton donor/acceptor" evidence="9">
    <location>
        <position position="208"/>
    </location>
</feature>
<evidence type="ECO:0000256" key="5">
    <source>
        <dbReference type="ARBA" id="ARBA00022801"/>
    </source>
</evidence>
<dbReference type="GO" id="GO:0071972">
    <property type="term" value="F:peptidoglycan L,D-transpeptidase activity"/>
    <property type="evidence" value="ECO:0007669"/>
    <property type="project" value="TreeGrafter"/>
</dbReference>
<evidence type="ECO:0000313" key="13">
    <source>
        <dbReference type="Proteomes" id="UP000309061"/>
    </source>
</evidence>
<keyword evidence="10" id="KW-0732">Signal</keyword>
<evidence type="ECO:0000313" key="12">
    <source>
        <dbReference type="EMBL" id="QGM45154.1"/>
    </source>
</evidence>
<dbReference type="UniPathway" id="UPA00219"/>
<keyword evidence="7 9" id="KW-0573">Peptidoglycan synthesis</keyword>
<protein>
    <submittedName>
        <fullName evidence="12">L,D-transpeptidase family protein</fullName>
    </submittedName>
</protein>
<dbReference type="InterPro" id="IPR038063">
    <property type="entry name" value="Transpep_catalytic_dom"/>
</dbReference>
<dbReference type="FunFam" id="2.40.440.10:FF:000002">
    <property type="entry name" value="L,D-transpeptidase ErfK/SrfK"/>
    <property type="match status" value="1"/>
</dbReference>
<dbReference type="InterPro" id="IPR050979">
    <property type="entry name" value="LD-transpeptidase"/>
</dbReference>
<dbReference type="AlphaFoldDB" id="A0A6B8KA32"/>
<keyword evidence="13" id="KW-1185">Reference proteome</keyword>
<evidence type="ECO:0000256" key="10">
    <source>
        <dbReference type="SAM" id="SignalP"/>
    </source>
</evidence>
<dbReference type="InterPro" id="IPR005490">
    <property type="entry name" value="LD_TPept_cat_dom"/>
</dbReference>
<dbReference type="GO" id="GO:0005576">
    <property type="term" value="C:extracellular region"/>
    <property type="evidence" value="ECO:0007669"/>
    <property type="project" value="TreeGrafter"/>
</dbReference>
<dbReference type="PROSITE" id="PS52029">
    <property type="entry name" value="LD_TPASE"/>
    <property type="match status" value="1"/>
</dbReference>
<evidence type="ECO:0000256" key="6">
    <source>
        <dbReference type="ARBA" id="ARBA00022960"/>
    </source>
</evidence>
<keyword evidence="8 9" id="KW-0961">Cell wall biogenesis/degradation</keyword>
<dbReference type="OrthoDB" id="8446117at2"/>
<feature type="active site" description="Nucleophile" evidence="9">
    <location>
        <position position="224"/>
    </location>
</feature>
<evidence type="ECO:0000256" key="8">
    <source>
        <dbReference type="ARBA" id="ARBA00023316"/>
    </source>
</evidence>
<evidence type="ECO:0000256" key="1">
    <source>
        <dbReference type="ARBA" id="ARBA00004752"/>
    </source>
</evidence>
<evidence type="ECO:0000256" key="7">
    <source>
        <dbReference type="ARBA" id="ARBA00022984"/>
    </source>
</evidence>
<reference evidence="12 13" key="1">
    <citation type="submission" date="2019-11" db="EMBL/GenBank/DDBJ databases">
        <title>The genome sequence of Methylocystis heyeri.</title>
        <authorList>
            <person name="Oshkin I.Y."/>
            <person name="Miroshnikov K."/>
            <person name="Dedysh S.N."/>
        </authorList>
    </citation>
    <scope>NUCLEOTIDE SEQUENCE [LARGE SCALE GENOMIC DNA]</scope>
    <source>
        <strain evidence="12 13">H2</strain>
    </source>
</reference>
<dbReference type="PANTHER" id="PTHR30582:SF24">
    <property type="entry name" value="L,D-TRANSPEPTIDASE ERFK_SRFK-RELATED"/>
    <property type="match status" value="1"/>
</dbReference>
<dbReference type="KEGG" id="mhey:H2LOC_005310"/>
<accession>A0A6B8KA32</accession>
<evidence type="ECO:0000256" key="3">
    <source>
        <dbReference type="ARBA" id="ARBA00022676"/>
    </source>
</evidence>
<dbReference type="SUPFAM" id="SSF141523">
    <property type="entry name" value="L,D-transpeptidase catalytic domain-like"/>
    <property type="match status" value="1"/>
</dbReference>
<gene>
    <name evidence="12" type="ORF">H2LOC_005310</name>
</gene>
<feature type="signal peptide" evidence="10">
    <location>
        <begin position="1"/>
        <end position="27"/>
    </location>
</feature>
<evidence type="ECO:0000256" key="9">
    <source>
        <dbReference type="PROSITE-ProRule" id="PRU01373"/>
    </source>
</evidence>
<keyword evidence="4" id="KW-0808">Transferase</keyword>
<evidence type="ECO:0000256" key="2">
    <source>
        <dbReference type="ARBA" id="ARBA00005992"/>
    </source>
</evidence>
<dbReference type="Pfam" id="PF03734">
    <property type="entry name" value="YkuD"/>
    <property type="match status" value="1"/>
</dbReference>
<dbReference type="CDD" id="cd16913">
    <property type="entry name" value="YkuD_like"/>
    <property type="match status" value="1"/>
</dbReference>
<sequence>MRNRIVFSTLGVVAFFAALQAPEQAVAGSWLASASDQSSLESLLPVQAPTAPQPQPQSALGGGFLEMLVTGGDPGPRYGGRRYGRQVATTAAPGQIEMRREVSPLYRRQVVEYSGGQPGSIVVDTQNKFLYYVENGGRAIRYGIGVGRPGFEWSGVKTVSRKAEWPDWTPPAEMVARRPDLPRFMPGGPENPLGARALYLGSSLYRIHGTNEPYTIGQNVSSGCIRMMNEDVIDLYDRANVGTRVVVR</sequence>
<feature type="domain" description="L,D-TPase catalytic" evidence="11">
    <location>
        <begin position="119"/>
        <end position="248"/>
    </location>
</feature>
<dbReference type="GO" id="GO:0016757">
    <property type="term" value="F:glycosyltransferase activity"/>
    <property type="evidence" value="ECO:0007669"/>
    <property type="project" value="UniProtKB-KW"/>
</dbReference>
<feature type="chain" id="PRO_5025683444" evidence="10">
    <location>
        <begin position="28"/>
        <end position="248"/>
    </location>
</feature>
<comment type="similarity">
    <text evidence="2">Belongs to the YkuD family.</text>
</comment>
<evidence type="ECO:0000256" key="4">
    <source>
        <dbReference type="ARBA" id="ARBA00022679"/>
    </source>
</evidence>
<name>A0A6B8KA32_9HYPH</name>
<dbReference type="Proteomes" id="UP000309061">
    <property type="component" value="Chromosome"/>
</dbReference>
<dbReference type="GO" id="GO:0071555">
    <property type="term" value="P:cell wall organization"/>
    <property type="evidence" value="ECO:0007669"/>
    <property type="project" value="UniProtKB-UniRule"/>
</dbReference>
<keyword evidence="6 9" id="KW-0133">Cell shape</keyword>
<comment type="pathway">
    <text evidence="1 9">Cell wall biogenesis; peptidoglycan biosynthesis.</text>
</comment>
<dbReference type="Gene3D" id="2.40.440.10">
    <property type="entry name" value="L,D-transpeptidase catalytic domain-like"/>
    <property type="match status" value="1"/>
</dbReference>
<dbReference type="GO" id="GO:0008360">
    <property type="term" value="P:regulation of cell shape"/>
    <property type="evidence" value="ECO:0007669"/>
    <property type="project" value="UniProtKB-UniRule"/>
</dbReference>
<evidence type="ECO:0000259" key="11">
    <source>
        <dbReference type="PROSITE" id="PS52029"/>
    </source>
</evidence>
<proteinExistence type="inferred from homology"/>
<dbReference type="RefSeq" id="WP_136495438.1">
    <property type="nucleotide sequence ID" value="NZ_CP046052.1"/>
</dbReference>
<dbReference type="PANTHER" id="PTHR30582">
    <property type="entry name" value="L,D-TRANSPEPTIDASE"/>
    <property type="match status" value="1"/>
</dbReference>
<dbReference type="GO" id="GO:0018104">
    <property type="term" value="P:peptidoglycan-protein cross-linking"/>
    <property type="evidence" value="ECO:0007669"/>
    <property type="project" value="TreeGrafter"/>
</dbReference>
<keyword evidence="3" id="KW-0328">Glycosyltransferase</keyword>
<keyword evidence="5" id="KW-0378">Hydrolase</keyword>